<evidence type="ECO:0000259" key="1">
    <source>
        <dbReference type="Pfam" id="PF22560"/>
    </source>
</evidence>
<name>A0ABT7HRV1_9BACT</name>
<dbReference type="RefSeq" id="WP_284938300.1">
    <property type="nucleotide sequence ID" value="NZ_JANURM010000016.1"/>
</dbReference>
<dbReference type="InterPro" id="IPR054339">
    <property type="entry name" value="GMT_wHTH"/>
</dbReference>
<reference evidence="2" key="1">
    <citation type="submission" date="2022-08" db="EMBL/GenBank/DDBJ databases">
        <authorList>
            <person name="Wang H."/>
        </authorList>
    </citation>
    <scope>NUCLEOTIDE SEQUENCE</scope>
    <source>
        <strain evidence="2">PS10</strain>
    </source>
</reference>
<dbReference type="Pfam" id="PF22560">
    <property type="entry name" value="GMT-wHTH"/>
    <property type="match status" value="1"/>
</dbReference>
<dbReference type="EMBL" id="JANURM010000016">
    <property type="protein sequence ID" value="MDL0089605.1"/>
    <property type="molecule type" value="Genomic_DNA"/>
</dbReference>
<feature type="domain" description="GMT-like wHTH" evidence="1">
    <location>
        <begin position="159"/>
        <end position="223"/>
    </location>
</feature>
<reference evidence="2" key="2">
    <citation type="journal article" date="2023" name="Microorganisms">
        <title>Isolation and Genomic Characteristics of Cat-Borne Campylobacter felis sp. nov. and Sheep-Borne Campylobacter ovis sp. nov.</title>
        <authorList>
            <person name="Wang H."/>
            <person name="Li Y."/>
            <person name="Gu Y."/>
            <person name="Zhou G."/>
            <person name="Chen X."/>
            <person name="Zhang X."/>
            <person name="Shao Z."/>
            <person name="Zhang J."/>
            <person name="Zhang M."/>
        </authorList>
    </citation>
    <scope>NUCLEOTIDE SEQUENCE</scope>
    <source>
        <strain evidence="2">PS10</strain>
    </source>
</reference>
<accession>A0ABT7HRV1</accession>
<evidence type="ECO:0000313" key="3">
    <source>
        <dbReference type="Proteomes" id="UP001173801"/>
    </source>
</evidence>
<gene>
    <name evidence="2" type="ORF">NYG85_09570</name>
</gene>
<proteinExistence type="predicted"/>
<comment type="caution">
    <text evidence="2">The sequence shown here is derived from an EMBL/GenBank/DDBJ whole genome shotgun (WGS) entry which is preliminary data.</text>
</comment>
<dbReference type="Proteomes" id="UP001173801">
    <property type="component" value="Unassembled WGS sequence"/>
</dbReference>
<protein>
    <recommendedName>
        <fullName evidence="1">GMT-like wHTH domain-containing protein</fullName>
    </recommendedName>
</protein>
<keyword evidence="3" id="KW-1185">Reference proteome</keyword>
<sequence length="247" mass="29043">MNKNVFINFSSCDISEYSLNKNAYFNLIFLDQYGIEHSQKISEFMSKGTDILMFISSANIKRFKDMDSFKKFLGNDIGKISFEGMTNYETHKVVAGYFKQMYPKYYIGQFSLVKDNKNTNGLIFFSEHRKGQEKFLEAAWRVDPINGEGNKNLHNDFDKQEGSLFFDENSPTSKMENYKQDLIEFLKEYRSNVEIKYFSLDMGFLTKHTTPILKELEANKKIERTGGKEKAFYLTEENEKIQIRFKQ</sequence>
<organism evidence="2 3">
    <name type="scientific">Campylobacter gastrosuis</name>
    <dbReference type="NCBI Taxonomy" id="2974576"/>
    <lineage>
        <taxon>Bacteria</taxon>
        <taxon>Pseudomonadati</taxon>
        <taxon>Campylobacterota</taxon>
        <taxon>Epsilonproteobacteria</taxon>
        <taxon>Campylobacterales</taxon>
        <taxon>Campylobacteraceae</taxon>
        <taxon>Campylobacter</taxon>
    </lineage>
</organism>
<evidence type="ECO:0000313" key="2">
    <source>
        <dbReference type="EMBL" id="MDL0089605.1"/>
    </source>
</evidence>